<name>A0A9E2KU59_9LACO</name>
<sequence>MLKDNHNKIIFKTGNFEAELTNPAHIKTTVTIKDNKITDVKIRSLKDEKPIEKALQEEFKGQIINAQSVKIDGVSGATILTKAVKSVVGEVLAEARFD</sequence>
<reference evidence="2" key="2">
    <citation type="submission" date="2021-04" db="EMBL/GenBank/DDBJ databases">
        <authorList>
            <person name="Gilroy R."/>
        </authorList>
    </citation>
    <scope>NUCLEOTIDE SEQUENCE</scope>
    <source>
        <strain evidence="2">F6-686</strain>
    </source>
</reference>
<organism evidence="2 3">
    <name type="scientific">Candidatus Lactobacillus pullistercoris</name>
    <dbReference type="NCBI Taxonomy" id="2838636"/>
    <lineage>
        <taxon>Bacteria</taxon>
        <taxon>Bacillati</taxon>
        <taxon>Bacillota</taxon>
        <taxon>Bacilli</taxon>
        <taxon>Lactobacillales</taxon>
        <taxon>Lactobacillaceae</taxon>
        <taxon>Lactobacillus</taxon>
    </lineage>
</organism>
<dbReference type="SMART" id="SM00900">
    <property type="entry name" value="FMN_bind"/>
    <property type="match status" value="1"/>
</dbReference>
<dbReference type="Pfam" id="PF04205">
    <property type="entry name" value="FMN_bind"/>
    <property type="match status" value="1"/>
</dbReference>
<comment type="caution">
    <text evidence="2">The sequence shown here is derived from an EMBL/GenBank/DDBJ whole genome shotgun (WGS) entry which is preliminary data.</text>
</comment>
<evidence type="ECO:0000259" key="1">
    <source>
        <dbReference type="SMART" id="SM00900"/>
    </source>
</evidence>
<evidence type="ECO:0000313" key="2">
    <source>
        <dbReference type="EMBL" id="MBU3829182.1"/>
    </source>
</evidence>
<dbReference type="GO" id="GO:0016020">
    <property type="term" value="C:membrane"/>
    <property type="evidence" value="ECO:0007669"/>
    <property type="project" value="InterPro"/>
</dbReference>
<dbReference type="AlphaFoldDB" id="A0A9E2KU59"/>
<accession>A0A9E2KU59</accession>
<protein>
    <submittedName>
        <fullName evidence="2">FMN-binding protein</fullName>
    </submittedName>
</protein>
<proteinExistence type="predicted"/>
<dbReference type="InterPro" id="IPR007329">
    <property type="entry name" value="FMN-bd"/>
</dbReference>
<dbReference type="GO" id="GO:0010181">
    <property type="term" value="F:FMN binding"/>
    <property type="evidence" value="ECO:0007669"/>
    <property type="project" value="InterPro"/>
</dbReference>
<gene>
    <name evidence="2" type="ORF">H9806_08740</name>
</gene>
<dbReference type="EMBL" id="JAHLFT010000115">
    <property type="protein sequence ID" value="MBU3829182.1"/>
    <property type="molecule type" value="Genomic_DNA"/>
</dbReference>
<evidence type="ECO:0000313" key="3">
    <source>
        <dbReference type="Proteomes" id="UP000823844"/>
    </source>
</evidence>
<feature type="domain" description="FMN-binding" evidence="1">
    <location>
        <begin position="24"/>
        <end position="95"/>
    </location>
</feature>
<dbReference type="Gene3D" id="3.90.1010.20">
    <property type="match status" value="1"/>
</dbReference>
<dbReference type="Proteomes" id="UP000823844">
    <property type="component" value="Unassembled WGS sequence"/>
</dbReference>
<reference evidence="2" key="1">
    <citation type="journal article" date="2021" name="PeerJ">
        <title>Extensive microbial diversity within the chicken gut microbiome revealed by metagenomics and culture.</title>
        <authorList>
            <person name="Gilroy R."/>
            <person name="Ravi A."/>
            <person name="Getino M."/>
            <person name="Pursley I."/>
            <person name="Horton D.L."/>
            <person name="Alikhan N.F."/>
            <person name="Baker D."/>
            <person name="Gharbi K."/>
            <person name="Hall N."/>
            <person name="Watson M."/>
            <person name="Adriaenssens E.M."/>
            <person name="Foster-Nyarko E."/>
            <person name="Jarju S."/>
            <person name="Secka A."/>
            <person name="Antonio M."/>
            <person name="Oren A."/>
            <person name="Chaudhuri R.R."/>
            <person name="La Ragione R."/>
            <person name="Hildebrand F."/>
            <person name="Pallen M.J."/>
        </authorList>
    </citation>
    <scope>NUCLEOTIDE SEQUENCE</scope>
    <source>
        <strain evidence="2">F6-686</strain>
    </source>
</reference>